<feature type="domain" description="STI1/HOP DP" evidence="7">
    <location>
        <begin position="546"/>
        <end position="592"/>
    </location>
</feature>
<dbReference type="PROSITE" id="PS50005">
    <property type="entry name" value="TPR"/>
    <property type="match status" value="2"/>
</dbReference>
<evidence type="ECO:0000256" key="5">
    <source>
        <dbReference type="PROSITE-ProRule" id="PRU00339"/>
    </source>
</evidence>
<dbReference type="Pfam" id="PF17830">
    <property type="entry name" value="STI1-HOP_DP"/>
    <property type="match status" value="1"/>
</dbReference>
<dbReference type="AlphaFoldDB" id="A0A2N9IJE2"/>
<keyword evidence="3" id="KW-0677">Repeat</keyword>
<evidence type="ECO:0000259" key="7">
    <source>
        <dbReference type="Pfam" id="PF17830"/>
    </source>
</evidence>
<evidence type="ECO:0008006" key="9">
    <source>
        <dbReference type="Google" id="ProtNLM"/>
    </source>
</evidence>
<dbReference type="InterPro" id="IPR019734">
    <property type="entry name" value="TPR_rpt"/>
</dbReference>
<dbReference type="EMBL" id="OIVN01006057">
    <property type="protein sequence ID" value="SPD24972.1"/>
    <property type="molecule type" value="Genomic_DNA"/>
</dbReference>
<dbReference type="SMART" id="SM00028">
    <property type="entry name" value="TPR"/>
    <property type="match status" value="6"/>
</dbReference>
<dbReference type="InterPro" id="IPR011990">
    <property type="entry name" value="TPR-like_helical_dom_sf"/>
</dbReference>
<dbReference type="GO" id="GO:0005737">
    <property type="term" value="C:cytoplasm"/>
    <property type="evidence" value="ECO:0007669"/>
    <property type="project" value="UniProtKB-SubCell"/>
</dbReference>
<dbReference type="InterPro" id="IPR041243">
    <property type="entry name" value="STI1/HOP_DP"/>
</dbReference>
<evidence type="ECO:0000256" key="3">
    <source>
        <dbReference type="ARBA" id="ARBA00022737"/>
    </source>
</evidence>
<proteinExistence type="predicted"/>
<dbReference type="Gene3D" id="1.25.40.10">
    <property type="entry name" value="Tetratricopeptide repeat domain"/>
    <property type="match status" value="4"/>
</dbReference>
<evidence type="ECO:0000256" key="2">
    <source>
        <dbReference type="ARBA" id="ARBA00022490"/>
    </source>
</evidence>
<dbReference type="FunFam" id="1.25.40.10:FF:000020">
    <property type="entry name" value="Stress-induced phosphoprotein 1"/>
    <property type="match status" value="1"/>
</dbReference>
<protein>
    <recommendedName>
        <fullName evidence="9">Reverse transcriptase zinc-binding domain-containing protein</fullName>
    </recommendedName>
</protein>
<sequence>MAEQAKVKAYAAFFAGNFSDAVRHFSTAMSVGPTNYLLFSNRSAAYARLNKFSEALSDAEKTVKVKPDWSKGYCRLGAAHLGLGRFDDAVIAYKKGLECDPDDEALKSGLADAEYAASRSRAEPERKALARKEKELGNSAFGMKDFDAAIRALYEGDGVQRRGHFVSVESGPCLLENGTEQHQDYWAYEECIKDCDKVIESGRELRLDSKMIAIALTRKGAALVKMAKCSKDYEPAIETFQKALIEHHNLDTLKKLDDAEKAKRHLEQQGHFDPKLSNEGHEKGLGVKNLRRFNQALLGKWLWRYGTDREALWRQVVEAKYGGMWGGWCSDVGRGPYGVSLWKYIRRRWDHLFPFLSFKVGNGEKVQFWHDIWCGDRSLRVVYPGLFSIAGDRDASMADLISYRNDTLCWQRKSKGVFTVKSFYQSLSPSPSRMFPWKGVWKPKVPPRVAFFLWVTVLGKILTAENLRKRHIIITVRELIEGWQGLKHHQLRIWTAVPHCIMWSLWRERNSRIFEDRELTIEDLKLRSQATPLPLNNPFKDVLSWPKMWAKLSADPTTQAYLQNNDFVRMMHELHKIYLTNKRVIQALGVLLNINFRMPTSEDTEMPKSSSLMLLPPERKRGVEAELAKEPDPMLLTAKEEEMERKAQAWKEQELGNAAYAKNDFATAITHFTKVMELDDRDISCLMNRAVAYLAMGQGLAQVVKALVLEVCSLQGPRFNTSWCKQFLGATHLAEKPVIYPDPCRETSESAVHGSRGISQGAQAGPDTQGVIKLSQCSSYQDWKIKKYEECIKDCDNAVERGRELKSDSKMISIALTRKGTALVKMAKCSKDYEPAIETFLKALIEQHNPDTLKKLNDAEIAKRELEHQEYFDTELANEEHEKGIPL</sequence>
<evidence type="ECO:0000313" key="8">
    <source>
        <dbReference type="EMBL" id="SPD24972.1"/>
    </source>
</evidence>
<dbReference type="Pfam" id="PF13966">
    <property type="entry name" value="zf-RVT"/>
    <property type="match status" value="1"/>
</dbReference>
<gene>
    <name evidence="8" type="ORF">FSB_LOCUS52854</name>
</gene>
<dbReference type="InterPro" id="IPR026960">
    <property type="entry name" value="RVT-Znf"/>
</dbReference>
<dbReference type="SUPFAM" id="SSF48452">
    <property type="entry name" value="TPR-like"/>
    <property type="match status" value="4"/>
</dbReference>
<dbReference type="Gene3D" id="1.10.260.100">
    <property type="match status" value="1"/>
</dbReference>
<evidence type="ECO:0000256" key="4">
    <source>
        <dbReference type="ARBA" id="ARBA00022803"/>
    </source>
</evidence>
<accession>A0A2N9IJE2</accession>
<evidence type="ECO:0000259" key="6">
    <source>
        <dbReference type="Pfam" id="PF13966"/>
    </source>
</evidence>
<dbReference type="PANTHER" id="PTHR22904:SF533">
    <property type="entry name" value="HSP70-HSP90 ORGANIZING PROTEIN 3"/>
    <property type="match status" value="1"/>
</dbReference>
<feature type="repeat" description="TPR" evidence="5">
    <location>
        <begin position="70"/>
        <end position="103"/>
    </location>
</feature>
<dbReference type="Pfam" id="PF00515">
    <property type="entry name" value="TPR_1"/>
    <property type="match status" value="1"/>
</dbReference>
<name>A0A2N9IJE2_FAGSY</name>
<feature type="repeat" description="TPR" evidence="5">
    <location>
        <begin position="649"/>
        <end position="682"/>
    </location>
</feature>
<feature type="domain" description="Reverse transcriptase zinc-binding" evidence="6">
    <location>
        <begin position="418"/>
        <end position="474"/>
    </location>
</feature>
<dbReference type="GO" id="GO:0051879">
    <property type="term" value="F:Hsp90 protein binding"/>
    <property type="evidence" value="ECO:0007669"/>
    <property type="project" value="TreeGrafter"/>
</dbReference>
<reference evidence="8" key="1">
    <citation type="submission" date="2018-02" db="EMBL/GenBank/DDBJ databases">
        <authorList>
            <person name="Cohen D.B."/>
            <person name="Kent A.D."/>
        </authorList>
    </citation>
    <scope>NUCLEOTIDE SEQUENCE</scope>
</reference>
<keyword evidence="2" id="KW-0963">Cytoplasm</keyword>
<evidence type="ECO:0000256" key="1">
    <source>
        <dbReference type="ARBA" id="ARBA00004496"/>
    </source>
</evidence>
<keyword evidence="4 5" id="KW-0802">TPR repeat</keyword>
<comment type="subcellular location">
    <subcellularLocation>
        <location evidence="1">Cytoplasm</location>
    </subcellularLocation>
</comment>
<dbReference type="PANTHER" id="PTHR22904">
    <property type="entry name" value="TPR REPEAT CONTAINING PROTEIN"/>
    <property type="match status" value="1"/>
</dbReference>
<organism evidence="8">
    <name type="scientific">Fagus sylvatica</name>
    <name type="common">Beechnut</name>
    <dbReference type="NCBI Taxonomy" id="28930"/>
    <lineage>
        <taxon>Eukaryota</taxon>
        <taxon>Viridiplantae</taxon>
        <taxon>Streptophyta</taxon>
        <taxon>Embryophyta</taxon>
        <taxon>Tracheophyta</taxon>
        <taxon>Spermatophyta</taxon>
        <taxon>Magnoliopsida</taxon>
        <taxon>eudicotyledons</taxon>
        <taxon>Gunneridae</taxon>
        <taxon>Pentapetalae</taxon>
        <taxon>rosids</taxon>
        <taxon>fabids</taxon>
        <taxon>Fagales</taxon>
        <taxon>Fagaceae</taxon>
        <taxon>Fagus</taxon>
    </lineage>
</organism>